<dbReference type="PIRSF" id="PIRSF001235">
    <property type="entry name" value="Amidase_carbamoylase"/>
    <property type="match status" value="1"/>
</dbReference>
<evidence type="ECO:0000256" key="3">
    <source>
        <dbReference type="ARBA" id="ARBA00011738"/>
    </source>
</evidence>
<dbReference type="EMBL" id="FNIZ01000013">
    <property type="protein sequence ID" value="SDP18676.1"/>
    <property type="molecule type" value="Genomic_DNA"/>
</dbReference>
<name>A0A1H0QPN3_HALAD</name>
<feature type="binding site" evidence="7">
    <location>
        <position position="106"/>
    </location>
    <ligand>
        <name>Zn(2+)</name>
        <dbReference type="ChEBI" id="CHEBI:29105"/>
        <label>1</label>
    </ligand>
</feature>
<keyword evidence="6" id="KW-0464">Manganese</keyword>
<reference evidence="10" key="1">
    <citation type="submission" date="2016-10" db="EMBL/GenBank/DDBJ databases">
        <authorList>
            <person name="Varghese N."/>
            <person name="Submissions S."/>
        </authorList>
    </citation>
    <scope>NUCLEOTIDE SEQUENCE [LARGE SCALE GENOMIC DNA]</scope>
    <source>
        <strain evidence="10">CGMCC 1.3703</strain>
    </source>
</reference>
<dbReference type="RefSeq" id="WP_244157206.1">
    <property type="nucleotide sequence ID" value="NZ_FNIZ01000013.1"/>
</dbReference>
<evidence type="ECO:0000256" key="5">
    <source>
        <dbReference type="ARBA" id="ARBA00022801"/>
    </source>
</evidence>
<evidence type="ECO:0000256" key="1">
    <source>
        <dbReference type="ARBA" id="ARBA00001936"/>
    </source>
</evidence>
<evidence type="ECO:0000256" key="6">
    <source>
        <dbReference type="ARBA" id="ARBA00023211"/>
    </source>
</evidence>
<sequence>MEKKLLKDFDHRLNYSGVNGKRLAARIQEISEIGRGEKGSSYRIGFSEEERKAKTLVKQWMDEAGMNTWVDEAGNVFGQLLGRDETLPIVLAGSHIDTVPNGGHFDGVLGVLSALEVVEAWKEIDYEPMRTLEVVVFSDEEGARFNRGFSGSKAVVGDVDAEEQKSLTDINGVPFEEVMKSVDLSVGRFPDAERNLHDIKMFVEVHIEQGKQLEKEDVPVGIVTGIAGPCWLKFNVQGRAGHAGNTPMNDRKDALVAASELIFNIPSLPAQVSSSAVATVGKTHVYPNGVNVIPGEVELYVDIRDIHESTRDKLVDLVIEKAEEIVEKHGVSLEWEEATRTKPVPIKEVFQKTMATSVENHGIRPVFLPSGAGHDAMILGRHVPISMLFVRSKDGISHNSEEWSSLNDCVQGIHVLKDFLEKVTQED</sequence>
<dbReference type="Pfam" id="PF07687">
    <property type="entry name" value="M20_dimer"/>
    <property type="match status" value="1"/>
</dbReference>
<gene>
    <name evidence="9" type="ORF">SAMN05421677_11364</name>
</gene>
<dbReference type="Gene3D" id="3.40.630.10">
    <property type="entry name" value="Zn peptidases"/>
    <property type="match status" value="1"/>
</dbReference>
<proteinExistence type="inferred from homology"/>
<dbReference type="CDD" id="cd03884">
    <property type="entry name" value="M20_bAS"/>
    <property type="match status" value="1"/>
</dbReference>
<dbReference type="GO" id="GO:0046872">
    <property type="term" value="F:metal ion binding"/>
    <property type="evidence" value="ECO:0007669"/>
    <property type="project" value="UniProtKB-KW"/>
</dbReference>
<keyword evidence="5" id="KW-0378">Hydrolase</keyword>
<feature type="domain" description="Peptidase M20 dimerisation" evidence="8">
    <location>
        <begin position="226"/>
        <end position="327"/>
    </location>
</feature>
<dbReference type="InterPro" id="IPR002933">
    <property type="entry name" value="Peptidase_M20"/>
</dbReference>
<dbReference type="InterPro" id="IPR036264">
    <property type="entry name" value="Bact_exopeptidase_dim_dom"/>
</dbReference>
<dbReference type="InterPro" id="IPR011650">
    <property type="entry name" value="Peptidase_M20_dimer"/>
</dbReference>
<organism evidence="9 10">
    <name type="scientific">Halobacillus aidingensis</name>
    <dbReference type="NCBI Taxonomy" id="240303"/>
    <lineage>
        <taxon>Bacteria</taxon>
        <taxon>Bacillati</taxon>
        <taxon>Bacillota</taxon>
        <taxon>Bacilli</taxon>
        <taxon>Bacillales</taxon>
        <taxon>Bacillaceae</taxon>
        <taxon>Halobacillus</taxon>
    </lineage>
</organism>
<dbReference type="STRING" id="240303.SAMN05421677_11364"/>
<feature type="binding site" evidence="7">
    <location>
        <position position="95"/>
    </location>
    <ligand>
        <name>Zn(2+)</name>
        <dbReference type="ChEBI" id="CHEBI:29105"/>
        <label>1</label>
    </ligand>
</feature>
<feature type="binding site" evidence="7">
    <location>
        <position position="206"/>
    </location>
    <ligand>
        <name>Zn(2+)</name>
        <dbReference type="ChEBI" id="CHEBI:29105"/>
        <label>1</label>
    </ligand>
</feature>
<dbReference type="SUPFAM" id="SSF53187">
    <property type="entry name" value="Zn-dependent exopeptidases"/>
    <property type="match status" value="1"/>
</dbReference>
<evidence type="ECO:0000259" key="8">
    <source>
        <dbReference type="Pfam" id="PF07687"/>
    </source>
</evidence>
<evidence type="ECO:0000256" key="4">
    <source>
        <dbReference type="ARBA" id="ARBA00022723"/>
    </source>
</evidence>
<evidence type="ECO:0000256" key="7">
    <source>
        <dbReference type="PIRSR" id="PIRSR001235-1"/>
    </source>
</evidence>
<dbReference type="Pfam" id="PF01546">
    <property type="entry name" value="Peptidase_M20"/>
    <property type="match status" value="1"/>
</dbReference>
<dbReference type="InterPro" id="IPR010158">
    <property type="entry name" value="Amidase_Cbmase"/>
</dbReference>
<protein>
    <submittedName>
        <fullName evidence="9">Allantoate deiminase</fullName>
    </submittedName>
</protein>
<dbReference type="Proteomes" id="UP000198860">
    <property type="component" value="Unassembled WGS sequence"/>
</dbReference>
<comment type="cofactor">
    <cofactor evidence="1">
        <name>Mn(2+)</name>
        <dbReference type="ChEBI" id="CHEBI:29035"/>
    </cofactor>
</comment>
<dbReference type="SUPFAM" id="SSF55031">
    <property type="entry name" value="Bacterial exopeptidase dimerisation domain"/>
    <property type="match status" value="1"/>
</dbReference>
<dbReference type="NCBIfam" id="NF006771">
    <property type="entry name" value="PRK09290.1-5"/>
    <property type="match status" value="1"/>
</dbReference>
<keyword evidence="4 7" id="KW-0479">Metal-binding</keyword>
<feature type="binding site" evidence="7">
    <location>
        <position position="141"/>
    </location>
    <ligand>
        <name>Zn(2+)</name>
        <dbReference type="ChEBI" id="CHEBI:29105"/>
        <label>2</label>
    </ligand>
</feature>
<evidence type="ECO:0000313" key="10">
    <source>
        <dbReference type="Proteomes" id="UP000198860"/>
    </source>
</evidence>
<comment type="similarity">
    <text evidence="2">Belongs to the peptidase M20 family.</text>
</comment>
<feature type="binding site" evidence="7">
    <location>
        <position position="398"/>
    </location>
    <ligand>
        <name>Zn(2+)</name>
        <dbReference type="ChEBI" id="CHEBI:29105"/>
        <label>2</label>
    </ligand>
</feature>
<feature type="binding site" evidence="7">
    <location>
        <position position="106"/>
    </location>
    <ligand>
        <name>Zn(2+)</name>
        <dbReference type="ChEBI" id="CHEBI:29105"/>
        <label>2</label>
    </ligand>
</feature>
<dbReference type="NCBIfam" id="TIGR01879">
    <property type="entry name" value="hydantase"/>
    <property type="match status" value="1"/>
</dbReference>
<comment type="cofactor">
    <cofactor evidence="7">
        <name>Zn(2+)</name>
        <dbReference type="ChEBI" id="CHEBI:29105"/>
    </cofactor>
    <text evidence="7">Binds 2 Zn(2+) ions per subunit.</text>
</comment>
<accession>A0A1H0QPN3</accession>
<dbReference type="PANTHER" id="PTHR32494">
    <property type="entry name" value="ALLANTOATE DEIMINASE-RELATED"/>
    <property type="match status" value="1"/>
</dbReference>
<keyword evidence="7" id="KW-0862">Zinc</keyword>
<keyword evidence="10" id="KW-1185">Reference proteome</keyword>
<dbReference type="Gene3D" id="3.30.70.360">
    <property type="match status" value="1"/>
</dbReference>
<comment type="subunit">
    <text evidence="3">Homodimer.</text>
</comment>
<dbReference type="AlphaFoldDB" id="A0A1H0QPN3"/>
<dbReference type="PANTHER" id="PTHR32494:SF19">
    <property type="entry name" value="ALLANTOATE DEIMINASE-RELATED"/>
    <property type="match status" value="1"/>
</dbReference>
<dbReference type="GO" id="GO:0016813">
    <property type="term" value="F:hydrolase activity, acting on carbon-nitrogen (but not peptide) bonds, in linear amidines"/>
    <property type="evidence" value="ECO:0007669"/>
    <property type="project" value="InterPro"/>
</dbReference>
<evidence type="ECO:0000256" key="2">
    <source>
        <dbReference type="ARBA" id="ARBA00006153"/>
    </source>
</evidence>
<evidence type="ECO:0000313" key="9">
    <source>
        <dbReference type="EMBL" id="SDP18676.1"/>
    </source>
</evidence>